<name>B4H9R9_DROPE</name>
<evidence type="ECO:0000313" key="1">
    <source>
        <dbReference type="EMBL" id="EDW36566.1"/>
    </source>
</evidence>
<proteinExistence type="predicted"/>
<keyword evidence="2" id="KW-1185">Reference proteome</keyword>
<dbReference type="EMBL" id="CH479231">
    <property type="protein sequence ID" value="EDW36566.1"/>
    <property type="molecule type" value="Genomic_DNA"/>
</dbReference>
<protein>
    <submittedName>
        <fullName evidence="1">GL22962</fullName>
    </submittedName>
</protein>
<sequence>MVKTPPSISSKIDIGGAAAAAAGLEIGLPSGSQLLTVAQIKPIMKVSIMKVMLQHCYYQQRS</sequence>
<dbReference type="Proteomes" id="UP000008744">
    <property type="component" value="Unassembled WGS sequence"/>
</dbReference>
<reference evidence="1 2" key="1">
    <citation type="journal article" date="2007" name="Nature">
        <title>Evolution of genes and genomes on the Drosophila phylogeny.</title>
        <authorList>
            <consortium name="Drosophila 12 Genomes Consortium"/>
            <person name="Clark A.G."/>
            <person name="Eisen M.B."/>
            <person name="Smith D.R."/>
            <person name="Bergman C.M."/>
            <person name="Oliver B."/>
            <person name="Markow T.A."/>
            <person name="Kaufman T.C."/>
            <person name="Kellis M."/>
            <person name="Gelbart W."/>
            <person name="Iyer V.N."/>
            <person name="Pollard D.A."/>
            <person name="Sackton T.B."/>
            <person name="Larracuente A.M."/>
            <person name="Singh N.D."/>
            <person name="Abad J.P."/>
            <person name="Abt D.N."/>
            <person name="Adryan B."/>
            <person name="Aguade M."/>
            <person name="Akashi H."/>
            <person name="Anderson W.W."/>
            <person name="Aquadro C.F."/>
            <person name="Ardell D.H."/>
            <person name="Arguello R."/>
            <person name="Artieri C.G."/>
            <person name="Barbash D.A."/>
            <person name="Barker D."/>
            <person name="Barsanti P."/>
            <person name="Batterham P."/>
            <person name="Batzoglou S."/>
            <person name="Begun D."/>
            <person name="Bhutkar A."/>
            <person name="Blanco E."/>
            <person name="Bosak S.A."/>
            <person name="Bradley R.K."/>
            <person name="Brand A.D."/>
            <person name="Brent M.R."/>
            <person name="Brooks A.N."/>
            <person name="Brown R.H."/>
            <person name="Butlin R.K."/>
            <person name="Caggese C."/>
            <person name="Calvi B.R."/>
            <person name="Bernardo de Carvalho A."/>
            <person name="Caspi A."/>
            <person name="Castrezana S."/>
            <person name="Celniker S.E."/>
            <person name="Chang J.L."/>
            <person name="Chapple C."/>
            <person name="Chatterji S."/>
            <person name="Chinwalla A."/>
            <person name="Civetta A."/>
            <person name="Clifton S.W."/>
            <person name="Comeron J.M."/>
            <person name="Costello J.C."/>
            <person name="Coyne J.A."/>
            <person name="Daub J."/>
            <person name="David R.G."/>
            <person name="Delcher A.L."/>
            <person name="Delehaunty K."/>
            <person name="Do C.B."/>
            <person name="Ebling H."/>
            <person name="Edwards K."/>
            <person name="Eickbush T."/>
            <person name="Evans J.D."/>
            <person name="Filipski A."/>
            <person name="Findeiss S."/>
            <person name="Freyhult E."/>
            <person name="Fulton L."/>
            <person name="Fulton R."/>
            <person name="Garcia A.C."/>
            <person name="Gardiner A."/>
            <person name="Garfield D.A."/>
            <person name="Garvin B.E."/>
            <person name="Gibson G."/>
            <person name="Gilbert D."/>
            <person name="Gnerre S."/>
            <person name="Godfrey J."/>
            <person name="Good R."/>
            <person name="Gotea V."/>
            <person name="Gravely B."/>
            <person name="Greenberg A.J."/>
            <person name="Griffiths-Jones S."/>
            <person name="Gross S."/>
            <person name="Guigo R."/>
            <person name="Gustafson E.A."/>
            <person name="Haerty W."/>
            <person name="Hahn M.W."/>
            <person name="Halligan D.L."/>
            <person name="Halpern A.L."/>
            <person name="Halter G.M."/>
            <person name="Han M.V."/>
            <person name="Heger A."/>
            <person name="Hillier L."/>
            <person name="Hinrichs A.S."/>
            <person name="Holmes I."/>
            <person name="Hoskins R.A."/>
            <person name="Hubisz M.J."/>
            <person name="Hultmark D."/>
            <person name="Huntley M.A."/>
            <person name="Jaffe D.B."/>
            <person name="Jagadeeshan S."/>
            <person name="Jeck W.R."/>
            <person name="Johnson J."/>
            <person name="Jones C.D."/>
            <person name="Jordan W.C."/>
            <person name="Karpen G.H."/>
            <person name="Kataoka E."/>
            <person name="Keightley P.D."/>
            <person name="Kheradpour P."/>
            <person name="Kirkness E.F."/>
            <person name="Koerich L.B."/>
            <person name="Kristiansen K."/>
            <person name="Kudrna D."/>
            <person name="Kulathinal R.J."/>
            <person name="Kumar S."/>
            <person name="Kwok R."/>
            <person name="Lander E."/>
            <person name="Langley C.H."/>
            <person name="Lapoint R."/>
            <person name="Lazzaro B.P."/>
            <person name="Lee S.J."/>
            <person name="Levesque L."/>
            <person name="Li R."/>
            <person name="Lin C.F."/>
            <person name="Lin M.F."/>
            <person name="Lindblad-Toh K."/>
            <person name="Llopart A."/>
            <person name="Long M."/>
            <person name="Low L."/>
            <person name="Lozovsky E."/>
            <person name="Lu J."/>
            <person name="Luo M."/>
            <person name="Machado C.A."/>
            <person name="Makalowski W."/>
            <person name="Marzo M."/>
            <person name="Matsuda M."/>
            <person name="Matzkin L."/>
            <person name="McAllister B."/>
            <person name="McBride C.S."/>
            <person name="McKernan B."/>
            <person name="McKernan K."/>
            <person name="Mendez-Lago M."/>
            <person name="Minx P."/>
            <person name="Mollenhauer M.U."/>
            <person name="Montooth K."/>
            <person name="Mount S.M."/>
            <person name="Mu X."/>
            <person name="Myers E."/>
            <person name="Negre B."/>
            <person name="Newfeld S."/>
            <person name="Nielsen R."/>
            <person name="Noor M.A."/>
            <person name="O'Grady P."/>
            <person name="Pachter L."/>
            <person name="Papaceit M."/>
            <person name="Parisi M.J."/>
            <person name="Parisi M."/>
            <person name="Parts L."/>
            <person name="Pedersen J.S."/>
            <person name="Pesole G."/>
            <person name="Phillippy A.M."/>
            <person name="Ponting C.P."/>
            <person name="Pop M."/>
            <person name="Porcelli D."/>
            <person name="Powell J.R."/>
            <person name="Prohaska S."/>
            <person name="Pruitt K."/>
            <person name="Puig M."/>
            <person name="Quesneville H."/>
            <person name="Ram K.R."/>
            <person name="Rand D."/>
            <person name="Rasmussen M.D."/>
            <person name="Reed L.K."/>
            <person name="Reenan R."/>
            <person name="Reily A."/>
            <person name="Remington K.A."/>
            <person name="Rieger T.T."/>
            <person name="Ritchie M.G."/>
            <person name="Robin C."/>
            <person name="Rogers Y.H."/>
            <person name="Rohde C."/>
            <person name="Rozas J."/>
            <person name="Rubenfield M.J."/>
            <person name="Ruiz A."/>
            <person name="Russo S."/>
            <person name="Salzberg S.L."/>
            <person name="Sanchez-Gracia A."/>
            <person name="Saranga D.J."/>
            <person name="Sato H."/>
            <person name="Schaeffer S.W."/>
            <person name="Schatz M.C."/>
            <person name="Schlenke T."/>
            <person name="Schwartz R."/>
            <person name="Segarra C."/>
            <person name="Singh R.S."/>
            <person name="Sirot L."/>
            <person name="Sirota M."/>
            <person name="Sisneros N.B."/>
            <person name="Smith C.D."/>
            <person name="Smith T.F."/>
            <person name="Spieth J."/>
            <person name="Stage D.E."/>
            <person name="Stark A."/>
            <person name="Stephan W."/>
            <person name="Strausberg R.L."/>
            <person name="Strempel S."/>
            <person name="Sturgill D."/>
            <person name="Sutton G."/>
            <person name="Sutton G.G."/>
            <person name="Tao W."/>
            <person name="Teichmann S."/>
            <person name="Tobari Y.N."/>
            <person name="Tomimura Y."/>
            <person name="Tsolas J.M."/>
            <person name="Valente V.L."/>
            <person name="Venter E."/>
            <person name="Venter J.C."/>
            <person name="Vicario S."/>
            <person name="Vieira F.G."/>
            <person name="Vilella A.J."/>
            <person name="Villasante A."/>
            <person name="Walenz B."/>
            <person name="Wang J."/>
            <person name="Wasserman M."/>
            <person name="Watts T."/>
            <person name="Wilson D."/>
            <person name="Wilson R.K."/>
            <person name="Wing R.A."/>
            <person name="Wolfner M.F."/>
            <person name="Wong A."/>
            <person name="Wong G.K."/>
            <person name="Wu C.I."/>
            <person name="Wu G."/>
            <person name="Yamamoto D."/>
            <person name="Yang H.P."/>
            <person name="Yang S.P."/>
            <person name="Yorke J.A."/>
            <person name="Yoshida K."/>
            <person name="Zdobnov E."/>
            <person name="Zhang P."/>
            <person name="Zhang Y."/>
            <person name="Zimin A.V."/>
            <person name="Baldwin J."/>
            <person name="Abdouelleil A."/>
            <person name="Abdulkadir J."/>
            <person name="Abebe A."/>
            <person name="Abera B."/>
            <person name="Abreu J."/>
            <person name="Acer S.C."/>
            <person name="Aftuck L."/>
            <person name="Alexander A."/>
            <person name="An P."/>
            <person name="Anderson E."/>
            <person name="Anderson S."/>
            <person name="Arachi H."/>
            <person name="Azer M."/>
            <person name="Bachantsang P."/>
            <person name="Barry A."/>
            <person name="Bayul T."/>
            <person name="Berlin A."/>
            <person name="Bessette D."/>
            <person name="Bloom T."/>
            <person name="Blye J."/>
            <person name="Boguslavskiy L."/>
            <person name="Bonnet C."/>
            <person name="Boukhgalter B."/>
            <person name="Bourzgui I."/>
            <person name="Brown A."/>
            <person name="Cahill P."/>
            <person name="Channer S."/>
            <person name="Cheshatsang Y."/>
            <person name="Chuda L."/>
            <person name="Citroen M."/>
            <person name="Collymore A."/>
            <person name="Cooke P."/>
            <person name="Costello M."/>
            <person name="D'Aco K."/>
            <person name="Daza R."/>
            <person name="De Haan G."/>
            <person name="DeGray S."/>
            <person name="DeMaso C."/>
            <person name="Dhargay N."/>
            <person name="Dooley K."/>
            <person name="Dooley E."/>
            <person name="Doricent M."/>
            <person name="Dorje P."/>
            <person name="Dorjee K."/>
            <person name="Dupes A."/>
            <person name="Elong R."/>
            <person name="Falk J."/>
            <person name="Farina A."/>
            <person name="Faro S."/>
            <person name="Ferguson D."/>
            <person name="Fisher S."/>
            <person name="Foley C.D."/>
            <person name="Franke A."/>
            <person name="Friedrich D."/>
            <person name="Gadbois L."/>
            <person name="Gearin G."/>
            <person name="Gearin C.R."/>
            <person name="Giannoukos G."/>
            <person name="Goode T."/>
            <person name="Graham J."/>
            <person name="Grandbois E."/>
            <person name="Grewal S."/>
            <person name="Gyaltsen K."/>
            <person name="Hafez N."/>
            <person name="Hagos B."/>
            <person name="Hall J."/>
            <person name="Henson C."/>
            <person name="Hollinger A."/>
            <person name="Honan T."/>
            <person name="Huard M.D."/>
            <person name="Hughes L."/>
            <person name="Hurhula B."/>
            <person name="Husby M.E."/>
            <person name="Kamat A."/>
            <person name="Kanga B."/>
            <person name="Kashin S."/>
            <person name="Khazanovich D."/>
            <person name="Kisner P."/>
            <person name="Lance K."/>
            <person name="Lara M."/>
            <person name="Lee W."/>
            <person name="Lennon N."/>
            <person name="Letendre F."/>
            <person name="LeVine R."/>
            <person name="Lipovsky A."/>
            <person name="Liu X."/>
            <person name="Liu J."/>
            <person name="Liu S."/>
            <person name="Lokyitsang T."/>
            <person name="Lokyitsang Y."/>
            <person name="Lubonja R."/>
            <person name="Lui A."/>
            <person name="MacDonald P."/>
            <person name="Magnisalis V."/>
            <person name="Maru K."/>
            <person name="Matthews C."/>
            <person name="McCusker W."/>
            <person name="McDonough S."/>
            <person name="Mehta T."/>
            <person name="Meldrim J."/>
            <person name="Meneus L."/>
            <person name="Mihai O."/>
            <person name="Mihalev A."/>
            <person name="Mihova T."/>
            <person name="Mittelman R."/>
            <person name="Mlenga V."/>
            <person name="Montmayeur A."/>
            <person name="Mulrain L."/>
            <person name="Navidi A."/>
            <person name="Naylor J."/>
            <person name="Negash T."/>
            <person name="Nguyen T."/>
            <person name="Nguyen N."/>
            <person name="Nicol R."/>
            <person name="Norbu C."/>
            <person name="Norbu N."/>
            <person name="Novod N."/>
            <person name="O'Neill B."/>
            <person name="Osman S."/>
            <person name="Markiewicz E."/>
            <person name="Oyono O.L."/>
            <person name="Patti C."/>
            <person name="Phunkhang P."/>
            <person name="Pierre F."/>
            <person name="Priest M."/>
            <person name="Raghuraman S."/>
            <person name="Rege F."/>
            <person name="Reyes R."/>
            <person name="Rise C."/>
            <person name="Rogov P."/>
            <person name="Ross K."/>
            <person name="Ryan E."/>
            <person name="Settipalli S."/>
            <person name="Shea T."/>
            <person name="Sherpa N."/>
            <person name="Shi L."/>
            <person name="Shih D."/>
            <person name="Sparrow T."/>
            <person name="Spaulding J."/>
            <person name="Stalker J."/>
            <person name="Stange-Thomann N."/>
            <person name="Stavropoulos S."/>
            <person name="Stone C."/>
            <person name="Strader C."/>
            <person name="Tesfaye S."/>
            <person name="Thomson T."/>
            <person name="Thoulutsang Y."/>
            <person name="Thoulutsang D."/>
            <person name="Topham K."/>
            <person name="Topping I."/>
            <person name="Tsamla T."/>
            <person name="Vassiliev H."/>
            <person name="Vo A."/>
            <person name="Wangchuk T."/>
            <person name="Wangdi T."/>
            <person name="Weiand M."/>
            <person name="Wilkinson J."/>
            <person name="Wilson A."/>
            <person name="Yadav S."/>
            <person name="Young G."/>
            <person name="Yu Q."/>
            <person name="Zembek L."/>
            <person name="Zhong D."/>
            <person name="Zimmer A."/>
            <person name="Zwirko Z."/>
            <person name="Jaffe D.B."/>
            <person name="Alvarez P."/>
            <person name="Brockman W."/>
            <person name="Butler J."/>
            <person name="Chin C."/>
            <person name="Gnerre S."/>
            <person name="Grabherr M."/>
            <person name="Kleber M."/>
            <person name="Mauceli E."/>
            <person name="MacCallum I."/>
        </authorList>
    </citation>
    <scope>NUCLEOTIDE SEQUENCE [LARGE SCALE GENOMIC DNA]</scope>
    <source>
        <strain evidence="2">MSH-3 / Tucson 14011-0111.49</strain>
    </source>
</reference>
<organism evidence="2">
    <name type="scientific">Drosophila persimilis</name>
    <name type="common">Fruit fly</name>
    <dbReference type="NCBI Taxonomy" id="7234"/>
    <lineage>
        <taxon>Eukaryota</taxon>
        <taxon>Metazoa</taxon>
        <taxon>Ecdysozoa</taxon>
        <taxon>Arthropoda</taxon>
        <taxon>Hexapoda</taxon>
        <taxon>Insecta</taxon>
        <taxon>Pterygota</taxon>
        <taxon>Neoptera</taxon>
        <taxon>Endopterygota</taxon>
        <taxon>Diptera</taxon>
        <taxon>Brachycera</taxon>
        <taxon>Muscomorpha</taxon>
        <taxon>Ephydroidea</taxon>
        <taxon>Drosophilidae</taxon>
        <taxon>Drosophila</taxon>
        <taxon>Sophophora</taxon>
    </lineage>
</organism>
<dbReference type="HOGENOM" id="CLU_2906449_0_0_1"/>
<accession>B4H9R9</accession>
<evidence type="ECO:0000313" key="2">
    <source>
        <dbReference type="Proteomes" id="UP000008744"/>
    </source>
</evidence>
<dbReference type="AlphaFoldDB" id="B4H9R9"/>
<gene>
    <name evidence="1" type="primary">Dper\GL22962</name>
    <name evidence="1" type="ORF">Dper_GL22962</name>
</gene>